<dbReference type="PANTHER" id="PTHR42748">
    <property type="entry name" value="NITROGEN METABOLITE REPRESSION PROTEIN NMRA FAMILY MEMBER"/>
    <property type="match status" value="1"/>
</dbReference>
<keyword evidence="2" id="KW-0521">NADP</keyword>
<accession>A0A8K0RBN2</accession>
<name>A0A8K0RBN2_9PLEO</name>
<comment type="caution">
    <text evidence="4">The sequence shown here is derived from an EMBL/GenBank/DDBJ whole genome shotgun (WGS) entry which is preliminary data.</text>
</comment>
<gene>
    <name evidence="4" type="ORF">FB567DRAFT_517839</name>
</gene>
<dbReference type="EMBL" id="JAGMVJ010000004">
    <property type="protein sequence ID" value="KAH7091067.1"/>
    <property type="molecule type" value="Genomic_DNA"/>
</dbReference>
<keyword evidence="5" id="KW-1185">Reference proteome</keyword>
<dbReference type="PANTHER" id="PTHR42748:SF7">
    <property type="entry name" value="NMRA LIKE REDOX SENSOR 1-RELATED"/>
    <property type="match status" value="1"/>
</dbReference>
<dbReference type="Gene3D" id="3.40.50.720">
    <property type="entry name" value="NAD(P)-binding Rossmann-like Domain"/>
    <property type="match status" value="1"/>
</dbReference>
<evidence type="ECO:0000313" key="4">
    <source>
        <dbReference type="EMBL" id="KAH7091067.1"/>
    </source>
</evidence>
<dbReference type="InterPro" id="IPR008030">
    <property type="entry name" value="NmrA-like"/>
</dbReference>
<protein>
    <recommendedName>
        <fullName evidence="3">NmrA-like domain-containing protein</fullName>
    </recommendedName>
</protein>
<dbReference type="InterPro" id="IPR036291">
    <property type="entry name" value="NAD(P)-bd_dom_sf"/>
</dbReference>
<feature type="domain" description="NmrA-like" evidence="3">
    <location>
        <begin position="2"/>
        <end position="254"/>
    </location>
</feature>
<organism evidence="4 5">
    <name type="scientific">Paraphoma chrysanthemicola</name>
    <dbReference type="NCBI Taxonomy" id="798071"/>
    <lineage>
        <taxon>Eukaryota</taxon>
        <taxon>Fungi</taxon>
        <taxon>Dikarya</taxon>
        <taxon>Ascomycota</taxon>
        <taxon>Pezizomycotina</taxon>
        <taxon>Dothideomycetes</taxon>
        <taxon>Pleosporomycetidae</taxon>
        <taxon>Pleosporales</taxon>
        <taxon>Pleosporineae</taxon>
        <taxon>Phaeosphaeriaceae</taxon>
        <taxon>Paraphoma</taxon>
    </lineage>
</organism>
<proteinExistence type="inferred from homology"/>
<sequence length="297" mass="32569">MAKTVLVVPGTGEQGRAATKEFLQRGYNVRILVRNSSSNAAEKARSAGALVYDGDLSSIDSLAVAFDKVDAVFLALPVGQGHDEITYATNVLKVAREKNVQHLVFTSVARTGDHESFPGWDPNGTMGEYWQNKHKAEEMVRAAGFPFWTILRPAYFSTNFCRPMADWMWLGLADKHELLVSFNPDTKLDCIHPSDIAAVAEAAIRSPSAFSGKELTLASESLTAAQMAEKLSIISGETVTVQYVSDSEIKKQLGDIMVASHAWIRDVGYDINVDTVSQLISRSTPMLEALDKERLGW</sequence>
<dbReference type="SUPFAM" id="SSF51735">
    <property type="entry name" value="NAD(P)-binding Rossmann-fold domains"/>
    <property type="match status" value="1"/>
</dbReference>
<reference evidence="4" key="1">
    <citation type="journal article" date="2021" name="Nat. Commun.">
        <title>Genetic determinants of endophytism in the Arabidopsis root mycobiome.</title>
        <authorList>
            <person name="Mesny F."/>
            <person name="Miyauchi S."/>
            <person name="Thiergart T."/>
            <person name="Pickel B."/>
            <person name="Atanasova L."/>
            <person name="Karlsson M."/>
            <person name="Huettel B."/>
            <person name="Barry K.W."/>
            <person name="Haridas S."/>
            <person name="Chen C."/>
            <person name="Bauer D."/>
            <person name="Andreopoulos W."/>
            <person name="Pangilinan J."/>
            <person name="LaButti K."/>
            <person name="Riley R."/>
            <person name="Lipzen A."/>
            <person name="Clum A."/>
            <person name="Drula E."/>
            <person name="Henrissat B."/>
            <person name="Kohler A."/>
            <person name="Grigoriev I.V."/>
            <person name="Martin F.M."/>
            <person name="Hacquard S."/>
        </authorList>
    </citation>
    <scope>NUCLEOTIDE SEQUENCE</scope>
    <source>
        <strain evidence="4">MPI-SDFR-AT-0120</strain>
    </source>
</reference>
<comment type="similarity">
    <text evidence="1">Belongs to the NmrA-type oxidoreductase family.</text>
</comment>
<evidence type="ECO:0000259" key="3">
    <source>
        <dbReference type="Pfam" id="PF05368"/>
    </source>
</evidence>
<evidence type="ECO:0000256" key="1">
    <source>
        <dbReference type="ARBA" id="ARBA00006328"/>
    </source>
</evidence>
<dbReference type="OrthoDB" id="419598at2759"/>
<evidence type="ECO:0000256" key="2">
    <source>
        <dbReference type="ARBA" id="ARBA00022857"/>
    </source>
</evidence>
<dbReference type="Proteomes" id="UP000813461">
    <property type="component" value="Unassembled WGS sequence"/>
</dbReference>
<dbReference type="GO" id="GO:0005634">
    <property type="term" value="C:nucleus"/>
    <property type="evidence" value="ECO:0007669"/>
    <property type="project" value="TreeGrafter"/>
</dbReference>
<dbReference type="InterPro" id="IPR051164">
    <property type="entry name" value="NmrA-like_oxidored"/>
</dbReference>
<evidence type="ECO:0000313" key="5">
    <source>
        <dbReference type="Proteomes" id="UP000813461"/>
    </source>
</evidence>
<dbReference type="AlphaFoldDB" id="A0A8K0RBN2"/>
<dbReference type="Pfam" id="PF05368">
    <property type="entry name" value="NmrA"/>
    <property type="match status" value="1"/>
</dbReference>